<evidence type="ECO:0000256" key="1">
    <source>
        <dbReference type="ARBA" id="ARBA00023125"/>
    </source>
</evidence>
<evidence type="ECO:0000256" key="2">
    <source>
        <dbReference type="SAM" id="MobiDB-lite"/>
    </source>
</evidence>
<dbReference type="InterPro" id="IPR041188">
    <property type="entry name" value="HTH_ABP1_N"/>
</dbReference>
<dbReference type="EMBL" id="FR824059">
    <property type="protein sequence ID" value="CCA15746.1"/>
    <property type="molecule type" value="Genomic_DNA"/>
</dbReference>
<feature type="domain" description="HTH CENPB-type" evidence="3">
    <location>
        <begin position="63"/>
        <end position="132"/>
    </location>
</feature>
<protein>
    <submittedName>
        <fullName evidence="4">Uncharacterized protein AlNc14C14G1652</fullName>
    </submittedName>
</protein>
<gene>
    <name evidence="4" type="primary">AlNc14C14G1652</name>
    <name evidence="4" type="ORF">ALNC14_018890</name>
</gene>
<dbReference type="Pfam" id="PF03221">
    <property type="entry name" value="HTH_Tnp_Tc5"/>
    <property type="match status" value="1"/>
</dbReference>
<organism evidence="4">
    <name type="scientific">Albugo laibachii Nc14</name>
    <dbReference type="NCBI Taxonomy" id="890382"/>
    <lineage>
        <taxon>Eukaryota</taxon>
        <taxon>Sar</taxon>
        <taxon>Stramenopiles</taxon>
        <taxon>Oomycota</taxon>
        <taxon>Peronosporomycetes</taxon>
        <taxon>Albuginales</taxon>
        <taxon>Albuginaceae</taxon>
        <taxon>Albugo</taxon>
    </lineage>
</organism>
<dbReference type="HOGENOM" id="CLU_1848760_0_0_1"/>
<reference evidence="4" key="2">
    <citation type="submission" date="2011-02" db="EMBL/GenBank/DDBJ databases">
        <authorList>
            <person name="MacLean D."/>
        </authorList>
    </citation>
    <scope>NUCLEOTIDE SEQUENCE</scope>
</reference>
<dbReference type="PROSITE" id="PS51253">
    <property type="entry name" value="HTH_CENPB"/>
    <property type="match status" value="1"/>
</dbReference>
<feature type="compositionally biased region" description="Basic and acidic residues" evidence="2">
    <location>
        <begin position="56"/>
        <end position="66"/>
    </location>
</feature>
<proteinExistence type="predicted"/>
<dbReference type="Pfam" id="PF18107">
    <property type="entry name" value="HTH_ABP1_N"/>
    <property type="match status" value="1"/>
</dbReference>
<evidence type="ECO:0000313" key="4">
    <source>
        <dbReference type="EMBL" id="CCA15746.1"/>
    </source>
</evidence>
<dbReference type="GO" id="GO:0003677">
    <property type="term" value="F:DNA binding"/>
    <property type="evidence" value="ECO:0007669"/>
    <property type="project" value="UniProtKB-KW"/>
</dbReference>
<dbReference type="SUPFAM" id="SSF46689">
    <property type="entry name" value="Homeodomain-like"/>
    <property type="match status" value="1"/>
</dbReference>
<feature type="region of interest" description="Disordered" evidence="2">
    <location>
        <begin position="53"/>
        <end position="75"/>
    </location>
</feature>
<dbReference type="Gene3D" id="1.10.10.60">
    <property type="entry name" value="Homeodomain-like"/>
    <property type="match status" value="1"/>
</dbReference>
<evidence type="ECO:0000259" key="3">
    <source>
        <dbReference type="PROSITE" id="PS51253"/>
    </source>
</evidence>
<accession>F0W3S6</accession>
<dbReference type="InterPro" id="IPR009057">
    <property type="entry name" value="Homeodomain-like_sf"/>
</dbReference>
<keyword evidence="1" id="KW-0238">DNA-binding</keyword>
<dbReference type="InterPro" id="IPR006600">
    <property type="entry name" value="HTH_CenpB_DNA-bd_dom"/>
</dbReference>
<dbReference type="AlphaFoldDB" id="F0W3S6"/>
<name>F0W3S6_9STRA</name>
<sequence length="139" mass="15926">MPIARVCLTAHQKNQLRAHHAAKPDLTQQQLSDWTYMKWGRRVERSTVSKIINSAPEDRINPDSKRKQTGRHAASEGRLCDWFLSVKERATISDTLIWAKVSDLLHAEPSEHTVSLSWVSRFKVQHGIKLHQMHGDAEV</sequence>
<reference evidence="4" key="1">
    <citation type="journal article" date="2011" name="PLoS Biol.">
        <title>Gene gain and loss during evolution of obligate parasitism in the white rust pathogen of Arabidopsis thaliana.</title>
        <authorList>
            <person name="Kemen E."/>
            <person name="Gardiner A."/>
            <person name="Schultz-Larsen T."/>
            <person name="Kemen A.C."/>
            <person name="Balmuth A.L."/>
            <person name="Robert-Seilaniantz A."/>
            <person name="Bailey K."/>
            <person name="Holub E."/>
            <person name="Studholme D.J."/>
            <person name="Maclean D."/>
            <person name="Jones J.D."/>
        </authorList>
    </citation>
    <scope>NUCLEOTIDE SEQUENCE</scope>
</reference>